<dbReference type="InterPro" id="IPR036388">
    <property type="entry name" value="WH-like_DNA-bd_sf"/>
</dbReference>
<accession>A0A1D9MEN0</accession>
<sequence length="203" mass="22498">MSFNRATTEMLDELAQLSPLGFTVGLHIRFATPLVYHSTFPAGWVRHYNDNAFYLRDPLVFWGIGTTGVTRWSEITLPDPFEVIKQAGDFGLKYGATSSCGPITSRSIVGIGRGDREFTDAELAKLEGIARRLHEENTPPSELTQAQIEALQCISNGDRHTAAAAKLGISESAFKARLKSARIRLQARTTSEAVRKAREYRLL</sequence>
<dbReference type="SMART" id="SM00421">
    <property type="entry name" value="HTH_LUXR"/>
    <property type="match status" value="1"/>
</dbReference>
<dbReference type="KEGG" id="rhp:LPB142_13730"/>
<dbReference type="STRING" id="1850250.LPB142_13730"/>
<dbReference type="AlphaFoldDB" id="A0A1D9MEN0"/>
<reference evidence="5 6" key="1">
    <citation type="submission" date="2016-10" db="EMBL/GenBank/DDBJ databases">
        <title>Rhodobacter sp. LPB0142, isolated from sea water.</title>
        <authorList>
            <person name="Kim E."/>
            <person name="Yi H."/>
        </authorList>
    </citation>
    <scope>NUCLEOTIDE SEQUENCE [LARGE SCALE GENOMIC DNA]</scope>
    <source>
        <strain evidence="5 6">LPB0142</strain>
    </source>
</reference>
<feature type="domain" description="HTH luxR-type" evidence="4">
    <location>
        <begin position="140"/>
        <end position="197"/>
    </location>
</feature>
<evidence type="ECO:0000256" key="3">
    <source>
        <dbReference type="ARBA" id="ARBA00023163"/>
    </source>
</evidence>
<evidence type="ECO:0000259" key="4">
    <source>
        <dbReference type="SMART" id="SM00421"/>
    </source>
</evidence>
<dbReference type="InterPro" id="IPR036693">
    <property type="entry name" value="TF_LuxR_autoind-bd_dom_sf"/>
</dbReference>
<dbReference type="InterPro" id="IPR005143">
    <property type="entry name" value="TF_LuxR_autoind-bd_dom"/>
</dbReference>
<dbReference type="InterPro" id="IPR016032">
    <property type="entry name" value="Sig_transdc_resp-reg_C-effctor"/>
</dbReference>
<organism evidence="5 6">
    <name type="scientific">Rhodobacter xanthinilyticus</name>
    <dbReference type="NCBI Taxonomy" id="1850250"/>
    <lineage>
        <taxon>Bacteria</taxon>
        <taxon>Pseudomonadati</taxon>
        <taxon>Pseudomonadota</taxon>
        <taxon>Alphaproteobacteria</taxon>
        <taxon>Rhodobacterales</taxon>
        <taxon>Rhodobacter group</taxon>
        <taxon>Rhodobacter</taxon>
    </lineage>
</organism>
<dbReference type="SUPFAM" id="SSF75516">
    <property type="entry name" value="Pheromone-binding domain of LuxR-like quorum-sensing transcription factors"/>
    <property type="match status" value="1"/>
</dbReference>
<keyword evidence="3" id="KW-0804">Transcription</keyword>
<evidence type="ECO:0000313" key="5">
    <source>
        <dbReference type="EMBL" id="AOZ70248.1"/>
    </source>
</evidence>
<dbReference type="Gene3D" id="3.30.450.80">
    <property type="entry name" value="Transcription factor LuxR-like, autoinducer-binding domain"/>
    <property type="match status" value="1"/>
</dbReference>
<dbReference type="SUPFAM" id="SSF46894">
    <property type="entry name" value="C-terminal effector domain of the bipartite response regulators"/>
    <property type="match status" value="1"/>
</dbReference>
<dbReference type="GO" id="GO:0006355">
    <property type="term" value="P:regulation of DNA-templated transcription"/>
    <property type="evidence" value="ECO:0007669"/>
    <property type="project" value="InterPro"/>
</dbReference>
<keyword evidence="1" id="KW-0805">Transcription regulation</keyword>
<dbReference type="GO" id="GO:0003677">
    <property type="term" value="F:DNA binding"/>
    <property type="evidence" value="ECO:0007669"/>
    <property type="project" value="UniProtKB-KW"/>
</dbReference>
<evidence type="ECO:0000313" key="6">
    <source>
        <dbReference type="Proteomes" id="UP000176562"/>
    </source>
</evidence>
<proteinExistence type="predicted"/>
<dbReference type="EMBL" id="CP017781">
    <property type="protein sequence ID" value="AOZ70248.1"/>
    <property type="molecule type" value="Genomic_DNA"/>
</dbReference>
<name>A0A1D9MEN0_9RHOB</name>
<evidence type="ECO:0000256" key="1">
    <source>
        <dbReference type="ARBA" id="ARBA00023015"/>
    </source>
</evidence>
<keyword evidence="6" id="KW-1185">Reference proteome</keyword>
<keyword evidence="2" id="KW-0238">DNA-binding</keyword>
<dbReference type="Gene3D" id="1.10.10.10">
    <property type="entry name" value="Winged helix-like DNA-binding domain superfamily/Winged helix DNA-binding domain"/>
    <property type="match status" value="1"/>
</dbReference>
<evidence type="ECO:0000256" key="2">
    <source>
        <dbReference type="ARBA" id="ARBA00023125"/>
    </source>
</evidence>
<dbReference type="Pfam" id="PF03472">
    <property type="entry name" value="Autoind_bind"/>
    <property type="match status" value="1"/>
</dbReference>
<gene>
    <name evidence="5" type="ORF">LPB142_13730</name>
</gene>
<dbReference type="InterPro" id="IPR000792">
    <property type="entry name" value="Tscrpt_reg_LuxR_C"/>
</dbReference>
<dbReference type="Proteomes" id="UP000176562">
    <property type="component" value="Chromosome"/>
</dbReference>
<protein>
    <submittedName>
        <fullName evidence="5">LuxR family transcriptional regulator</fullName>
    </submittedName>
</protein>